<dbReference type="eggNOG" id="ENOG5032WSZ">
    <property type="taxonomic scope" value="Bacteria"/>
</dbReference>
<dbReference type="EMBL" id="CP001344">
    <property type="protein sequence ID" value="ACL43941.1"/>
    <property type="molecule type" value="Genomic_DNA"/>
</dbReference>
<proteinExistence type="predicted"/>
<accession>B8HQF1</accession>
<dbReference type="HOGENOM" id="CLU_187654_0_0_3"/>
<name>B8HQF1_CYAP4</name>
<dbReference type="AlphaFoldDB" id="B8HQF1"/>
<reference evidence="1" key="1">
    <citation type="submission" date="2009-01" db="EMBL/GenBank/DDBJ databases">
        <title>Complete sequence of chromosome Cyanothece sp. PCC 7425.</title>
        <authorList>
            <consortium name="US DOE Joint Genome Institute"/>
            <person name="Lucas S."/>
            <person name="Copeland A."/>
            <person name="Lapidus A."/>
            <person name="Glavina del Rio T."/>
            <person name="Dalin E."/>
            <person name="Tice H."/>
            <person name="Bruce D."/>
            <person name="Goodwin L."/>
            <person name="Pitluck S."/>
            <person name="Sims D."/>
            <person name="Meineke L."/>
            <person name="Brettin T."/>
            <person name="Detter J.C."/>
            <person name="Han C."/>
            <person name="Larimer F."/>
            <person name="Land M."/>
            <person name="Hauser L."/>
            <person name="Kyrpides N."/>
            <person name="Ovchinnikova G."/>
            <person name="Liberton M."/>
            <person name="Stoeckel J."/>
            <person name="Banerjee A."/>
            <person name="Singh A."/>
            <person name="Page L."/>
            <person name="Sato H."/>
            <person name="Zhao L."/>
            <person name="Sherman L."/>
            <person name="Pakrasi H."/>
            <person name="Richardson P."/>
        </authorList>
    </citation>
    <scope>NUCLEOTIDE SEQUENCE</scope>
    <source>
        <strain evidence="1">PCC 7425</strain>
    </source>
</reference>
<protein>
    <recommendedName>
        <fullName evidence="2">DUF2281 domain-containing protein</fullName>
    </recommendedName>
</protein>
<dbReference type="KEGG" id="cyn:Cyan7425_1571"/>
<gene>
    <name evidence="1" type="ordered locus">Cyan7425_1571</name>
</gene>
<evidence type="ECO:0000313" key="1">
    <source>
        <dbReference type="EMBL" id="ACL43941.1"/>
    </source>
</evidence>
<sequence>MVELANFLDYLRYKTAQSKEIDIPEQIFLLTVAGLGKSEQQSVSDADEEILRNEIDPVYGWSNKLNDHS</sequence>
<organism evidence="1">
    <name type="scientific">Cyanothece sp. (strain PCC 7425 / ATCC 29141)</name>
    <dbReference type="NCBI Taxonomy" id="395961"/>
    <lineage>
        <taxon>Bacteria</taxon>
        <taxon>Bacillati</taxon>
        <taxon>Cyanobacteriota</taxon>
        <taxon>Cyanophyceae</taxon>
        <taxon>Gomontiellales</taxon>
        <taxon>Cyanothecaceae</taxon>
        <taxon>Cyanothece</taxon>
    </lineage>
</organism>
<evidence type="ECO:0008006" key="2">
    <source>
        <dbReference type="Google" id="ProtNLM"/>
    </source>
</evidence>